<dbReference type="PANTHER" id="PTHR12203:SF74">
    <property type="entry name" value="GLYCOSYLTRANSFERASE"/>
    <property type="match status" value="1"/>
</dbReference>
<dbReference type="InterPro" id="IPR051091">
    <property type="entry name" value="O-Glucosyltr/Glycosyltrsf_90"/>
</dbReference>
<sequence>MKEQFEKLIKILWLRLSLLLFFFFFILIPVLVFAAGWIDFGKYAGYLSFPKALKNSTRNTTNTLELPWILNCSAWNHTNTCPKNNPKSSPRDEPSSNPSPGSTCPEYFRWIYEDLKHWKQTGITKEMVEKARSMAHFKLTILDGKVYVENLRPSFQTRALFTMWGVVQMMRWYPGKLPDLELMFQSGDSTVVQAKNFQRPGSEPPPLFRYCSDRGSLDIVFPDWSFWGWAELNIKPWRSLLRDIKEGYERTKWEDREPYAYWKGNPQVSSQRVDLMKCNVTSQNDWNARLYAQNWGAESQKGFKQSNLGEQCTHRYKIYIEGRAWSVSEKYILACNSPSLLMTPHWYDFFSRGLIPQRHYWPVRDNNKCKSLKFAVEWGNNHTEKAKAIGEAGSRFIYEDMKMEFVYDYMFHLLNEYAKLLKYKPTIPPKAVELCSESMACSADGIWKKFMEESLEKFPSDSVPCTMPPPYEPQELEAFIDEKAKETKEVEAWENRYWDKQNERH</sequence>
<dbReference type="InterPro" id="IPR006598">
    <property type="entry name" value="CAP10"/>
</dbReference>
<dbReference type="SMART" id="SM00672">
    <property type="entry name" value="CAP10"/>
    <property type="match status" value="1"/>
</dbReference>
<reference evidence="5" key="1">
    <citation type="journal article" date="2024" name="IScience">
        <title>Strigolactones Initiate the Formation of Haustorium-like Structures in Castilleja.</title>
        <authorList>
            <person name="Buerger M."/>
            <person name="Peterson D."/>
            <person name="Chory J."/>
        </authorList>
    </citation>
    <scope>NUCLEOTIDE SEQUENCE [LARGE SCALE GENOMIC DNA]</scope>
</reference>
<gene>
    <name evidence="4" type="ORF">CASFOL_037465</name>
</gene>
<dbReference type="PANTHER" id="PTHR12203">
    <property type="entry name" value="KDEL LYS-ASP-GLU-LEU CONTAINING - RELATED"/>
    <property type="match status" value="1"/>
</dbReference>
<proteinExistence type="predicted"/>
<evidence type="ECO:0000313" key="4">
    <source>
        <dbReference type="EMBL" id="KAL3618646.1"/>
    </source>
</evidence>
<protein>
    <recommendedName>
        <fullName evidence="3">Glycosyl transferase CAP10 domain-containing protein</fullName>
    </recommendedName>
</protein>
<evidence type="ECO:0000259" key="3">
    <source>
        <dbReference type="SMART" id="SM00672"/>
    </source>
</evidence>
<dbReference type="Proteomes" id="UP001632038">
    <property type="component" value="Unassembled WGS sequence"/>
</dbReference>
<comment type="caution">
    <text evidence="4">The sequence shown here is derived from an EMBL/GenBank/DDBJ whole genome shotgun (WGS) entry which is preliminary data.</text>
</comment>
<keyword evidence="2" id="KW-0472">Membrane</keyword>
<keyword evidence="5" id="KW-1185">Reference proteome</keyword>
<name>A0ABD3BNG5_9LAMI</name>
<dbReference type="AlphaFoldDB" id="A0ABD3BNG5"/>
<evidence type="ECO:0000256" key="2">
    <source>
        <dbReference type="SAM" id="Phobius"/>
    </source>
</evidence>
<evidence type="ECO:0000313" key="5">
    <source>
        <dbReference type="Proteomes" id="UP001632038"/>
    </source>
</evidence>
<feature type="region of interest" description="Disordered" evidence="1">
    <location>
        <begin position="82"/>
        <end position="101"/>
    </location>
</feature>
<accession>A0ABD3BNG5</accession>
<dbReference type="Pfam" id="PF05686">
    <property type="entry name" value="Glyco_transf_90"/>
    <property type="match status" value="1"/>
</dbReference>
<dbReference type="EMBL" id="JAVIJP010000079">
    <property type="protein sequence ID" value="KAL3618646.1"/>
    <property type="molecule type" value="Genomic_DNA"/>
</dbReference>
<feature type="transmembrane region" description="Helical" evidence="2">
    <location>
        <begin position="12"/>
        <end position="38"/>
    </location>
</feature>
<organism evidence="4 5">
    <name type="scientific">Castilleja foliolosa</name>
    <dbReference type="NCBI Taxonomy" id="1961234"/>
    <lineage>
        <taxon>Eukaryota</taxon>
        <taxon>Viridiplantae</taxon>
        <taxon>Streptophyta</taxon>
        <taxon>Embryophyta</taxon>
        <taxon>Tracheophyta</taxon>
        <taxon>Spermatophyta</taxon>
        <taxon>Magnoliopsida</taxon>
        <taxon>eudicotyledons</taxon>
        <taxon>Gunneridae</taxon>
        <taxon>Pentapetalae</taxon>
        <taxon>asterids</taxon>
        <taxon>lamiids</taxon>
        <taxon>Lamiales</taxon>
        <taxon>Orobanchaceae</taxon>
        <taxon>Pedicularideae</taxon>
        <taxon>Castillejinae</taxon>
        <taxon>Castilleja</taxon>
    </lineage>
</organism>
<keyword evidence="2" id="KW-1133">Transmembrane helix</keyword>
<keyword evidence="2" id="KW-0812">Transmembrane</keyword>
<evidence type="ECO:0000256" key="1">
    <source>
        <dbReference type="SAM" id="MobiDB-lite"/>
    </source>
</evidence>
<feature type="domain" description="Glycosyl transferase CAP10" evidence="3">
    <location>
        <begin position="176"/>
        <end position="424"/>
    </location>
</feature>